<gene>
    <name evidence="1" type="ORF">CWATWH0402_1233</name>
</gene>
<proteinExistence type="predicted"/>
<evidence type="ECO:0000313" key="2">
    <source>
        <dbReference type="Proteomes" id="UP000018130"/>
    </source>
</evidence>
<dbReference type="SUPFAM" id="SSF52075">
    <property type="entry name" value="Outer arm dynein light chain 1"/>
    <property type="match status" value="1"/>
</dbReference>
<dbReference type="EMBL" id="CAQN01001274">
    <property type="protein sequence ID" value="CCQ70686.1"/>
    <property type="molecule type" value="Genomic_DNA"/>
</dbReference>
<dbReference type="Proteomes" id="UP000018130">
    <property type="component" value="Unassembled WGS sequence"/>
</dbReference>
<accession>T2K007</accession>
<feature type="non-terminal residue" evidence="1">
    <location>
        <position position="68"/>
    </location>
</feature>
<organism evidence="1 2">
    <name type="scientific">Crocosphaera watsonii WH 0402</name>
    <dbReference type="NCBI Taxonomy" id="1284629"/>
    <lineage>
        <taxon>Bacteria</taxon>
        <taxon>Bacillati</taxon>
        <taxon>Cyanobacteriota</taxon>
        <taxon>Cyanophyceae</taxon>
        <taxon>Oscillatoriophycideae</taxon>
        <taxon>Chroococcales</taxon>
        <taxon>Aphanothecaceae</taxon>
        <taxon>Crocosphaera</taxon>
    </lineage>
</organism>
<name>T2K007_CROWT</name>
<sequence>MFMDKQELLKIIEKARVEEWEELDLAGNELTELPPEIGSLVKLKRLILGKWDSKKVELIGNNISFLPK</sequence>
<protein>
    <submittedName>
        <fullName evidence="1">Leucine-rich repeat</fullName>
    </submittedName>
</protein>
<reference evidence="1 2" key="1">
    <citation type="submission" date="2013-01" db="EMBL/GenBank/DDBJ databases">
        <authorList>
            <person name="Bench S."/>
        </authorList>
    </citation>
    <scope>NUCLEOTIDE SEQUENCE [LARGE SCALE GENOMIC DNA]</scope>
    <source>
        <strain evidence="1 2">WH 0402</strain>
    </source>
</reference>
<comment type="caution">
    <text evidence="1">The sequence shown here is derived from an EMBL/GenBank/DDBJ whole genome shotgun (WGS) entry which is preliminary data.</text>
</comment>
<dbReference type="Gene3D" id="3.80.10.10">
    <property type="entry name" value="Ribonuclease Inhibitor"/>
    <property type="match status" value="1"/>
</dbReference>
<evidence type="ECO:0000313" key="1">
    <source>
        <dbReference type="EMBL" id="CCQ70686.1"/>
    </source>
</evidence>
<dbReference type="AlphaFoldDB" id="T2K007"/>
<reference evidence="1 2" key="2">
    <citation type="submission" date="2013-09" db="EMBL/GenBank/DDBJ databases">
        <title>Whole genome comparison of six Crocosphaera watsonii strains with differing phenotypes.</title>
        <authorList>
            <person name="Bench S.R."/>
            <person name="Heller P."/>
            <person name="Frank I."/>
            <person name="Arciniega M."/>
            <person name="Shilova I.N."/>
            <person name="Zehr J.P."/>
        </authorList>
    </citation>
    <scope>NUCLEOTIDE SEQUENCE [LARGE SCALE GENOMIC DNA]</scope>
    <source>
        <strain evidence="1 2">WH 0402</strain>
    </source>
</reference>
<dbReference type="InterPro" id="IPR032675">
    <property type="entry name" value="LRR_dom_sf"/>
</dbReference>